<evidence type="ECO:0000313" key="9">
    <source>
        <dbReference type="EnsemblMetazoa" id="MDOA007372-PA"/>
    </source>
</evidence>
<evidence type="ECO:0000256" key="3">
    <source>
        <dbReference type="ARBA" id="ARBA00022989"/>
    </source>
</evidence>
<dbReference type="STRING" id="7370.A0A1I8MQD9"/>
<dbReference type="eggNOG" id="KOG1239">
    <property type="taxonomic scope" value="Eukaryota"/>
</dbReference>
<dbReference type="VEuPathDB" id="VectorBase:MDOA007372"/>
<evidence type="ECO:0000256" key="5">
    <source>
        <dbReference type="RuleBase" id="RU003945"/>
    </source>
</evidence>
<keyword evidence="2 5" id="KW-0812">Transmembrane</keyword>
<reference evidence="9" key="1">
    <citation type="submission" date="2020-05" db="UniProtKB">
        <authorList>
            <consortium name="EnsemblMetazoa"/>
        </authorList>
    </citation>
    <scope>IDENTIFICATION</scope>
    <source>
        <strain evidence="9">Aabys</strain>
    </source>
</reference>
<dbReference type="GO" id="GO:0032979">
    <property type="term" value="P:protein insertion into mitochondrial inner membrane from matrix"/>
    <property type="evidence" value="ECO:0007669"/>
    <property type="project" value="TreeGrafter"/>
</dbReference>
<evidence type="ECO:0000256" key="4">
    <source>
        <dbReference type="ARBA" id="ARBA00023136"/>
    </source>
</evidence>
<evidence type="ECO:0000256" key="7">
    <source>
        <dbReference type="SAM" id="Phobius"/>
    </source>
</evidence>
<feature type="domain" description="Membrane insertase YidC/Oxa/ALB C-terminal" evidence="8">
    <location>
        <begin position="115"/>
        <end position="332"/>
    </location>
</feature>
<feature type="transmembrane region" description="Helical" evidence="7">
    <location>
        <begin position="205"/>
        <end position="225"/>
    </location>
</feature>
<feature type="region of interest" description="Disordered" evidence="6">
    <location>
        <begin position="369"/>
        <end position="401"/>
    </location>
</feature>
<dbReference type="GO" id="GO:0005743">
    <property type="term" value="C:mitochondrial inner membrane"/>
    <property type="evidence" value="ECO:0007669"/>
    <property type="project" value="TreeGrafter"/>
</dbReference>
<dbReference type="GeneID" id="101896447"/>
<dbReference type="PANTHER" id="PTHR12428">
    <property type="entry name" value="OXA1"/>
    <property type="match status" value="1"/>
</dbReference>
<dbReference type="Proteomes" id="UP001652621">
    <property type="component" value="Unplaced"/>
</dbReference>
<protein>
    <submittedName>
        <fullName evidence="11">Mitochondrial inner membrane protein COX18</fullName>
    </submittedName>
</protein>
<dbReference type="KEGG" id="mde:101896447"/>
<evidence type="ECO:0000256" key="2">
    <source>
        <dbReference type="ARBA" id="ARBA00022692"/>
    </source>
</evidence>
<gene>
    <name evidence="9" type="primary">101896447</name>
    <name evidence="11" type="synonym">LOC101896447</name>
</gene>
<dbReference type="VEuPathDB" id="VectorBase:MDOMA2_009169"/>
<evidence type="ECO:0000259" key="8">
    <source>
        <dbReference type="Pfam" id="PF02096"/>
    </source>
</evidence>
<evidence type="ECO:0000313" key="11">
    <source>
        <dbReference type="RefSeq" id="XP_005178870.1"/>
    </source>
</evidence>
<proteinExistence type="inferred from homology"/>
<dbReference type="GO" id="GO:0033617">
    <property type="term" value="P:mitochondrial respiratory chain complex IV assembly"/>
    <property type="evidence" value="ECO:0007669"/>
    <property type="project" value="TreeGrafter"/>
</dbReference>
<keyword evidence="3 7" id="KW-1133">Transmembrane helix</keyword>
<dbReference type="CDD" id="cd20069">
    <property type="entry name" value="5TM_Oxa1-like"/>
    <property type="match status" value="1"/>
</dbReference>
<dbReference type="RefSeq" id="XP_005178870.1">
    <property type="nucleotide sequence ID" value="XM_005178813.3"/>
</dbReference>
<comment type="subcellular location">
    <subcellularLocation>
        <location evidence="1 5">Membrane</location>
        <topology evidence="1 5">Multi-pass membrane protein</topology>
    </subcellularLocation>
</comment>
<feature type="transmembrane region" description="Helical" evidence="7">
    <location>
        <begin position="261"/>
        <end position="281"/>
    </location>
</feature>
<dbReference type="EnsemblMetazoa" id="MDOA007372-RA">
    <property type="protein sequence ID" value="MDOA007372-PA"/>
    <property type="gene ID" value="MDOA007372"/>
</dbReference>
<dbReference type="InterPro" id="IPR028055">
    <property type="entry name" value="YidC/Oxa/ALB_C"/>
</dbReference>
<dbReference type="Pfam" id="PF02096">
    <property type="entry name" value="60KD_IMP"/>
    <property type="match status" value="1"/>
</dbReference>
<accession>A0A1I8MQD9</accession>
<comment type="similarity">
    <text evidence="5">Belongs to the OXA1/ALB3/YidC family.</text>
</comment>
<dbReference type="GO" id="GO:0032977">
    <property type="term" value="F:membrane insertase activity"/>
    <property type="evidence" value="ECO:0007669"/>
    <property type="project" value="InterPro"/>
</dbReference>
<feature type="compositionally biased region" description="Polar residues" evidence="6">
    <location>
        <begin position="373"/>
        <end position="388"/>
    </location>
</feature>
<reference evidence="11" key="2">
    <citation type="submission" date="2025-04" db="UniProtKB">
        <authorList>
            <consortium name="RefSeq"/>
        </authorList>
    </citation>
    <scope>IDENTIFICATION</scope>
    <source>
        <strain evidence="11">Aabys</strain>
    </source>
</reference>
<keyword evidence="10" id="KW-1185">Reference proteome</keyword>
<dbReference type="AlphaFoldDB" id="A0A1I8MQD9"/>
<feature type="compositionally biased region" description="Basic and acidic residues" evidence="6">
    <location>
        <begin position="389"/>
        <end position="401"/>
    </location>
</feature>
<dbReference type="OrthoDB" id="2148490at2759"/>
<organism evidence="9">
    <name type="scientific">Musca domestica</name>
    <name type="common">House fly</name>
    <dbReference type="NCBI Taxonomy" id="7370"/>
    <lineage>
        <taxon>Eukaryota</taxon>
        <taxon>Metazoa</taxon>
        <taxon>Ecdysozoa</taxon>
        <taxon>Arthropoda</taxon>
        <taxon>Hexapoda</taxon>
        <taxon>Insecta</taxon>
        <taxon>Pterygota</taxon>
        <taxon>Neoptera</taxon>
        <taxon>Endopterygota</taxon>
        <taxon>Diptera</taxon>
        <taxon>Brachycera</taxon>
        <taxon>Muscomorpha</taxon>
        <taxon>Muscoidea</taxon>
        <taxon>Muscidae</taxon>
        <taxon>Musca</taxon>
    </lineage>
</organism>
<feature type="transmembrane region" description="Helical" evidence="7">
    <location>
        <begin position="115"/>
        <end position="137"/>
    </location>
</feature>
<dbReference type="InterPro" id="IPR001708">
    <property type="entry name" value="YidC/ALB3/OXA1/COX18"/>
</dbReference>
<keyword evidence="4 7" id="KW-0472">Membrane</keyword>
<evidence type="ECO:0000256" key="1">
    <source>
        <dbReference type="ARBA" id="ARBA00004141"/>
    </source>
</evidence>
<feature type="transmembrane region" description="Helical" evidence="7">
    <location>
        <begin position="302"/>
        <end position="321"/>
    </location>
</feature>
<dbReference type="PANTHER" id="PTHR12428:SF65">
    <property type="entry name" value="CYTOCHROME C OXIDASE ASSEMBLY PROTEIN COX18, MITOCHONDRIAL"/>
    <property type="match status" value="1"/>
</dbReference>
<evidence type="ECO:0000256" key="6">
    <source>
        <dbReference type="SAM" id="MobiDB-lite"/>
    </source>
</evidence>
<name>A0A1I8MQD9_MUSDO</name>
<evidence type="ECO:0000313" key="10">
    <source>
        <dbReference type="Proteomes" id="UP001652621"/>
    </source>
</evidence>
<sequence length="401" mass="45105">MNRLLFPIIKTHKKLYSGNAIPLSRAVFEVKRNYGCVTQTTNKWKLAESDRNKRRNGNCFKRYNSTAASAVVDTALPAIDPGFFASVYQSLSSSTPVAYMQQGLIEIHDFTGLPWWLSIVASTFLFRSLVTLPLTVYQHKITARLEKISLEMPAIVEELKKEAAMAMKKFKWTEQQTKLVYQRSIHKQWTNLIVRDNCHPAKTFIVLWAQIPLWIFQSMALRNMINMMPDPTSLQAQIVVTEMTIGGFGWIPNLSVVDSSYILPVALGLINLGIIEIQTMLKNRPTTRFQNIISNVFRGLSICMIPVACAVPSGLTVYWVASSTYGLVQNLALASPSVKRALGIPKTKNELENPYQHLWLRTKQRIGLEKKPSTAQGVISDALTSNKTSSKENEASPKKKL</sequence>